<proteinExistence type="predicted"/>
<keyword evidence="1" id="KW-0812">Transmembrane</keyword>
<reference evidence="2 3" key="1">
    <citation type="submission" date="2018-07" db="EMBL/GenBank/DDBJ databases">
        <title>Halomonas montanilacus sp. nov., isolated from Lake Pengyan on Tibetan Plateau.</title>
        <authorList>
            <person name="Lu H."/>
            <person name="Xing P."/>
            <person name="Wu Q."/>
        </authorList>
    </citation>
    <scope>NUCLEOTIDE SEQUENCE [LARGE SCALE GENOMIC DNA]</scope>
    <source>
        <strain evidence="2 3">PYC7W</strain>
    </source>
</reference>
<protein>
    <submittedName>
        <fullName evidence="2">Uncharacterized protein</fullName>
    </submittedName>
</protein>
<dbReference type="OrthoDB" id="6169036at2"/>
<dbReference type="EMBL" id="QPII01000002">
    <property type="protein sequence ID" value="RCV90855.1"/>
    <property type="molecule type" value="Genomic_DNA"/>
</dbReference>
<evidence type="ECO:0000313" key="2">
    <source>
        <dbReference type="EMBL" id="RCV90855.1"/>
    </source>
</evidence>
<feature type="transmembrane region" description="Helical" evidence="1">
    <location>
        <begin position="34"/>
        <end position="54"/>
    </location>
</feature>
<keyword evidence="3" id="KW-1185">Reference proteome</keyword>
<comment type="caution">
    <text evidence="2">The sequence shown here is derived from an EMBL/GenBank/DDBJ whole genome shotgun (WGS) entry which is preliminary data.</text>
</comment>
<accession>A0A368U1C7</accession>
<feature type="transmembrane region" description="Helical" evidence="1">
    <location>
        <begin position="60"/>
        <end position="77"/>
    </location>
</feature>
<dbReference type="AlphaFoldDB" id="A0A368U1C7"/>
<keyword evidence="1" id="KW-0472">Membrane</keyword>
<keyword evidence="1" id="KW-1133">Transmembrane helix</keyword>
<organism evidence="2 3">
    <name type="scientific">Billgrantia montanilacus</name>
    <dbReference type="NCBI Taxonomy" id="2282305"/>
    <lineage>
        <taxon>Bacteria</taxon>
        <taxon>Pseudomonadati</taxon>
        <taxon>Pseudomonadota</taxon>
        <taxon>Gammaproteobacteria</taxon>
        <taxon>Oceanospirillales</taxon>
        <taxon>Halomonadaceae</taxon>
        <taxon>Billgrantia</taxon>
    </lineage>
</organism>
<sequence>MQEILLPLAMAATFGAFTGSLFRLTRRPGYERPFMFPVVGLIAGFTAYLIYHVLASVTGAPPWLLPILVVLQVWLWLGPWGPKFRKAGNEDESR</sequence>
<evidence type="ECO:0000256" key="1">
    <source>
        <dbReference type="SAM" id="Phobius"/>
    </source>
</evidence>
<evidence type="ECO:0000313" key="3">
    <source>
        <dbReference type="Proteomes" id="UP000252405"/>
    </source>
</evidence>
<gene>
    <name evidence="2" type="ORF">DU505_02820</name>
</gene>
<feature type="transmembrane region" description="Helical" evidence="1">
    <location>
        <begin position="6"/>
        <end position="22"/>
    </location>
</feature>
<dbReference type="Proteomes" id="UP000252405">
    <property type="component" value="Unassembled WGS sequence"/>
</dbReference>
<name>A0A368U1C7_9GAMM</name>
<dbReference type="RefSeq" id="WP_114477493.1">
    <property type="nucleotide sequence ID" value="NZ_QPII01000002.1"/>
</dbReference>